<dbReference type="OrthoDB" id="1890790at2759"/>
<dbReference type="SUPFAM" id="SSF56112">
    <property type="entry name" value="Protein kinase-like (PK-like)"/>
    <property type="match status" value="1"/>
</dbReference>
<evidence type="ECO:0000256" key="5">
    <source>
        <dbReference type="ARBA" id="ARBA00022729"/>
    </source>
</evidence>
<keyword evidence="5 13" id="KW-0732">Signal</keyword>
<feature type="region of interest" description="Disordered" evidence="11">
    <location>
        <begin position="649"/>
        <end position="670"/>
    </location>
</feature>
<evidence type="ECO:0000256" key="8">
    <source>
        <dbReference type="ARBA" id="ARBA00023136"/>
    </source>
</evidence>
<proteinExistence type="inferred from homology"/>
<dbReference type="AlphaFoldDB" id="A0A8J5YD26"/>
<dbReference type="InterPro" id="IPR046959">
    <property type="entry name" value="PRK1-6/SRF4-like"/>
</dbReference>
<evidence type="ECO:0000256" key="7">
    <source>
        <dbReference type="ARBA" id="ARBA00022989"/>
    </source>
</evidence>
<dbReference type="PROSITE" id="PS50011">
    <property type="entry name" value="PROTEIN_KINASE_DOM"/>
    <property type="match status" value="1"/>
</dbReference>
<dbReference type="SUPFAM" id="SSF52058">
    <property type="entry name" value="L domain-like"/>
    <property type="match status" value="1"/>
</dbReference>
<comment type="subcellular location">
    <subcellularLocation>
        <location evidence="1">Membrane</location>
        <topology evidence="1">Single-pass membrane protein</topology>
    </subcellularLocation>
</comment>
<organism evidence="15 16">
    <name type="scientific">Gossypium anomalum</name>
    <dbReference type="NCBI Taxonomy" id="47600"/>
    <lineage>
        <taxon>Eukaryota</taxon>
        <taxon>Viridiplantae</taxon>
        <taxon>Streptophyta</taxon>
        <taxon>Embryophyta</taxon>
        <taxon>Tracheophyta</taxon>
        <taxon>Spermatophyta</taxon>
        <taxon>Magnoliopsida</taxon>
        <taxon>eudicotyledons</taxon>
        <taxon>Gunneridae</taxon>
        <taxon>Pentapetalae</taxon>
        <taxon>rosids</taxon>
        <taxon>malvids</taxon>
        <taxon>Malvales</taxon>
        <taxon>Malvaceae</taxon>
        <taxon>Malvoideae</taxon>
        <taxon>Gossypium</taxon>
    </lineage>
</organism>
<dbReference type="GO" id="GO:0004672">
    <property type="term" value="F:protein kinase activity"/>
    <property type="evidence" value="ECO:0007669"/>
    <property type="project" value="InterPro"/>
</dbReference>
<evidence type="ECO:0000256" key="11">
    <source>
        <dbReference type="SAM" id="MobiDB-lite"/>
    </source>
</evidence>
<gene>
    <name evidence="15" type="ORF">CXB51_027430</name>
</gene>
<evidence type="ECO:0000256" key="12">
    <source>
        <dbReference type="SAM" id="Phobius"/>
    </source>
</evidence>
<evidence type="ECO:0000256" key="13">
    <source>
        <dbReference type="SAM" id="SignalP"/>
    </source>
</evidence>
<evidence type="ECO:0000256" key="9">
    <source>
        <dbReference type="ARBA" id="ARBA00023170"/>
    </source>
</evidence>
<dbReference type="Proteomes" id="UP000701853">
    <property type="component" value="Chromosome 11"/>
</dbReference>
<feature type="transmembrane region" description="Helical" evidence="12">
    <location>
        <begin position="297"/>
        <end position="319"/>
    </location>
</feature>
<evidence type="ECO:0000259" key="14">
    <source>
        <dbReference type="PROSITE" id="PS50011"/>
    </source>
</evidence>
<evidence type="ECO:0000256" key="4">
    <source>
        <dbReference type="ARBA" id="ARBA00022692"/>
    </source>
</evidence>
<dbReference type="FunFam" id="3.80.10.10:FF:000731">
    <property type="entry name" value="Leucine-rich repeat receptor-like protein kinase"/>
    <property type="match status" value="1"/>
</dbReference>
<dbReference type="InterPro" id="IPR001611">
    <property type="entry name" value="Leu-rich_rpt"/>
</dbReference>
<dbReference type="Gene3D" id="3.30.200.20">
    <property type="entry name" value="Phosphorylase Kinase, domain 1"/>
    <property type="match status" value="1"/>
</dbReference>
<dbReference type="GO" id="GO:0016020">
    <property type="term" value="C:membrane"/>
    <property type="evidence" value="ECO:0007669"/>
    <property type="project" value="UniProtKB-SubCell"/>
</dbReference>
<feature type="chain" id="PRO_5035174618" description="Protein kinase domain-containing protein" evidence="13">
    <location>
        <begin position="21"/>
        <end position="670"/>
    </location>
</feature>
<comment type="similarity">
    <text evidence="10">Belongs to the protein kinase superfamily.</text>
</comment>
<dbReference type="InterPro" id="IPR032675">
    <property type="entry name" value="LRR_dom_sf"/>
</dbReference>
<keyword evidence="3" id="KW-0433">Leucine-rich repeat</keyword>
<reference evidence="15 16" key="1">
    <citation type="journal article" date="2021" name="bioRxiv">
        <title>The Gossypium anomalum genome as a resource for cotton improvement and evolutionary analysis of hybrid incompatibility.</title>
        <authorList>
            <person name="Grover C.E."/>
            <person name="Yuan D."/>
            <person name="Arick M.A."/>
            <person name="Miller E.R."/>
            <person name="Hu G."/>
            <person name="Peterson D.G."/>
            <person name="Wendel J.F."/>
            <person name="Udall J.A."/>
        </authorList>
    </citation>
    <scope>NUCLEOTIDE SEQUENCE [LARGE SCALE GENOMIC DNA]</scope>
    <source>
        <strain evidence="15">JFW-Udall</strain>
        <tissue evidence="15">Leaf</tissue>
    </source>
</reference>
<protein>
    <recommendedName>
        <fullName evidence="14">Protein kinase domain-containing protein</fullName>
    </recommendedName>
</protein>
<feature type="compositionally biased region" description="Acidic residues" evidence="11">
    <location>
        <begin position="330"/>
        <end position="342"/>
    </location>
</feature>
<dbReference type="Gene3D" id="1.10.510.10">
    <property type="entry name" value="Transferase(Phosphotransferase) domain 1"/>
    <property type="match status" value="1"/>
</dbReference>
<evidence type="ECO:0000313" key="15">
    <source>
        <dbReference type="EMBL" id="KAG8477826.1"/>
    </source>
</evidence>
<keyword evidence="9" id="KW-0675">Receptor</keyword>
<keyword evidence="2" id="KW-0597">Phosphoprotein</keyword>
<accession>A0A8J5YD26</accession>
<feature type="domain" description="Protein kinase" evidence="14">
    <location>
        <begin position="370"/>
        <end position="670"/>
    </location>
</feature>
<dbReference type="PANTHER" id="PTHR48007:SF32">
    <property type="entry name" value="KINASE-LIKE PROTEIN TMKL1-RELATED"/>
    <property type="match status" value="1"/>
</dbReference>
<keyword evidence="4 12" id="KW-0812">Transmembrane</keyword>
<dbReference type="EMBL" id="JAHUZN010000011">
    <property type="protein sequence ID" value="KAG8477826.1"/>
    <property type="molecule type" value="Genomic_DNA"/>
</dbReference>
<comment type="caution">
    <text evidence="15">The sequence shown here is derived from an EMBL/GenBank/DDBJ whole genome shotgun (WGS) entry which is preliminary data.</text>
</comment>
<keyword evidence="6" id="KW-0677">Repeat</keyword>
<dbReference type="Pfam" id="PF07714">
    <property type="entry name" value="PK_Tyr_Ser-Thr"/>
    <property type="match status" value="1"/>
</dbReference>
<dbReference type="InterPro" id="IPR001245">
    <property type="entry name" value="Ser-Thr/Tyr_kinase_cat_dom"/>
</dbReference>
<dbReference type="InterPro" id="IPR011009">
    <property type="entry name" value="Kinase-like_dom_sf"/>
</dbReference>
<evidence type="ECO:0000256" key="1">
    <source>
        <dbReference type="ARBA" id="ARBA00004167"/>
    </source>
</evidence>
<evidence type="ECO:0000256" key="3">
    <source>
        <dbReference type="ARBA" id="ARBA00022614"/>
    </source>
</evidence>
<sequence length="670" mass="72875">MEVFKLYCVCIFFFFVLAKGLSSSSSSPDVELLLGKIKASLQGNTENLLLSSWNSSVPLCQWRGLKWVFSNGTPLSCTDLSSPQWTNVSLSKDPSLHLVSLQLPSANLTGSLPRELGEFSMLQSLYLNINSLSGTIPLEIGYSSSLSGIDLSDNLLTGVLAPSIWNLCERLVSLKLHGNSLSGSLPEPALPNSTCKNLQSLDLGNNKFLGDFPEFVTRFQALKELDLSSNMLSGQIPQSLATLNVEKLNLSHNNFTGMLPVFGERKFGPEAFEGNNPGLCGLPLNSCSGRSQLSPGAIAGIVIGLMTGVVVLASLFIGYMQNRKRSSNGDSEEELEDGEGDENGVGGVVSESKLILFQGGEHLTLEDVLNATGQVMEKTNYGTVYKAKLADGGNIALRLLREGSCKDRSSCLPVIKQLGKVRHENLVPLRAFYQGKRGEKLLIYDYLPNRSLHDFLHESRAGKPVLNWARRHKIALGIAKGLAHLHTGLEMPITHGNVRSKNVLVDDFFVARLTEYGLDKLMIPAVADEMVALAKTEGYKAPELQSMKKCNTRTDVYAFGILLLEILIGKKPGKNARSNDVGDLPSIVKAAVLEETTMEVFDVEVLKGIRSPMEDGLVQALKLAMGCCAPVASVRPTMDEVVKQLEDNRPRNRSALYSPSETRSEVGTPF</sequence>
<name>A0A8J5YD26_9ROSI</name>
<feature type="region of interest" description="Disordered" evidence="11">
    <location>
        <begin position="324"/>
        <end position="346"/>
    </location>
</feature>
<keyword evidence="7 12" id="KW-1133">Transmembrane helix</keyword>
<evidence type="ECO:0000313" key="16">
    <source>
        <dbReference type="Proteomes" id="UP000701853"/>
    </source>
</evidence>
<dbReference type="PANTHER" id="PTHR48007">
    <property type="entry name" value="LEUCINE-RICH REPEAT RECEPTOR-LIKE PROTEIN KINASE PXC1"/>
    <property type="match status" value="1"/>
</dbReference>
<dbReference type="Pfam" id="PF13855">
    <property type="entry name" value="LRR_8"/>
    <property type="match status" value="1"/>
</dbReference>
<evidence type="ECO:0000256" key="6">
    <source>
        <dbReference type="ARBA" id="ARBA00022737"/>
    </source>
</evidence>
<keyword evidence="16" id="KW-1185">Reference proteome</keyword>
<dbReference type="GO" id="GO:0005524">
    <property type="term" value="F:ATP binding"/>
    <property type="evidence" value="ECO:0007669"/>
    <property type="project" value="InterPro"/>
</dbReference>
<dbReference type="InterPro" id="IPR000719">
    <property type="entry name" value="Prot_kinase_dom"/>
</dbReference>
<keyword evidence="8 12" id="KW-0472">Membrane</keyword>
<dbReference type="Gene3D" id="3.80.10.10">
    <property type="entry name" value="Ribonuclease Inhibitor"/>
    <property type="match status" value="2"/>
</dbReference>
<feature type="signal peptide" evidence="13">
    <location>
        <begin position="1"/>
        <end position="20"/>
    </location>
</feature>
<evidence type="ECO:0000256" key="2">
    <source>
        <dbReference type="ARBA" id="ARBA00022553"/>
    </source>
</evidence>
<evidence type="ECO:0000256" key="10">
    <source>
        <dbReference type="ARBA" id="ARBA00038349"/>
    </source>
</evidence>